<name>A0ABN6SYN0_9MOLU</name>
<proteinExistence type="predicted"/>
<keyword evidence="3" id="KW-1185">Reference proteome</keyword>
<gene>
    <name evidence="2" type="ORF">SHM_06600</name>
</gene>
<keyword evidence="1" id="KW-0472">Membrane</keyword>
<reference evidence="2 3" key="1">
    <citation type="journal article" date="2022" name="Front. Microbiol.">
        <title>Male-killing mechanisms vary between Spiroplasma species.</title>
        <authorList>
            <person name="Arai H."/>
            <person name="Inoue M."/>
            <person name="Kageyama D."/>
        </authorList>
    </citation>
    <scope>NUCLEOTIDE SEQUENCE [LARGE SCALE GENOMIC DNA]</scope>
    <source>
        <strain evidence="3">sHm</strain>
    </source>
</reference>
<dbReference type="EMBL" id="AP026933">
    <property type="protein sequence ID" value="BDT03014.1"/>
    <property type="molecule type" value="Genomic_DNA"/>
</dbReference>
<evidence type="ECO:0000313" key="3">
    <source>
        <dbReference type="Proteomes" id="UP001163387"/>
    </source>
</evidence>
<accession>A0ABN6SYN0</accession>
<keyword evidence="1" id="KW-1133">Transmembrane helix</keyword>
<organism evidence="2 3">
    <name type="scientific">Spiroplasma ixodetis</name>
    <dbReference type="NCBI Taxonomy" id="2141"/>
    <lineage>
        <taxon>Bacteria</taxon>
        <taxon>Bacillati</taxon>
        <taxon>Mycoplasmatota</taxon>
        <taxon>Mollicutes</taxon>
        <taxon>Entomoplasmatales</taxon>
        <taxon>Spiroplasmataceae</taxon>
        <taxon>Spiroplasma</taxon>
    </lineage>
</organism>
<evidence type="ECO:0000313" key="2">
    <source>
        <dbReference type="EMBL" id="BDT03014.1"/>
    </source>
</evidence>
<dbReference type="Proteomes" id="UP001163387">
    <property type="component" value="Chromosome"/>
</dbReference>
<keyword evidence="1" id="KW-0812">Transmembrane</keyword>
<protein>
    <submittedName>
        <fullName evidence="2">Uncharacterized protein</fullName>
    </submittedName>
</protein>
<evidence type="ECO:0000256" key="1">
    <source>
        <dbReference type="SAM" id="Phobius"/>
    </source>
</evidence>
<sequence length="40" mass="4522">MPIQNNNSKYFKEFIIGTIISSTGILLTGLSLSTILFFLW</sequence>
<feature type="transmembrane region" description="Helical" evidence="1">
    <location>
        <begin position="14"/>
        <end position="39"/>
    </location>
</feature>